<dbReference type="EMBL" id="JAEINI020000033">
    <property type="protein sequence ID" value="MCB5228413.1"/>
    <property type="molecule type" value="Genomic_DNA"/>
</dbReference>
<gene>
    <name evidence="2" type="ORF">JAO78_016545</name>
</gene>
<comment type="caution">
    <text evidence="2">The sequence shown here is derived from an EMBL/GenBank/DDBJ whole genome shotgun (WGS) entry which is preliminary data.</text>
</comment>
<dbReference type="RefSeq" id="WP_226752467.1">
    <property type="nucleotide sequence ID" value="NZ_JAEINI020000033.1"/>
</dbReference>
<accession>A0ABS8C7T5</accession>
<dbReference type="Pfam" id="PF06527">
    <property type="entry name" value="TniQ"/>
    <property type="match status" value="1"/>
</dbReference>
<evidence type="ECO:0000313" key="3">
    <source>
        <dbReference type="Proteomes" id="UP000633814"/>
    </source>
</evidence>
<feature type="domain" description="TniQ" evidence="1">
    <location>
        <begin position="11"/>
        <end position="136"/>
    </location>
</feature>
<name>A0ABS8C7T5_9ALTE</name>
<protein>
    <submittedName>
        <fullName evidence="2">TniQ family protein</fullName>
    </submittedName>
</protein>
<evidence type="ECO:0000259" key="1">
    <source>
        <dbReference type="Pfam" id="PF06527"/>
    </source>
</evidence>
<proteinExistence type="predicted"/>
<dbReference type="Proteomes" id="UP000633814">
    <property type="component" value="Unassembled WGS sequence"/>
</dbReference>
<keyword evidence="3" id="KW-1185">Reference proteome</keyword>
<organism evidence="2 3">
    <name type="scientific">Alishewanella maricola</name>
    <dbReference type="NCBI Taxonomy" id="2795740"/>
    <lineage>
        <taxon>Bacteria</taxon>
        <taxon>Pseudomonadati</taxon>
        <taxon>Pseudomonadota</taxon>
        <taxon>Gammaproteobacteria</taxon>
        <taxon>Alteromonadales</taxon>
        <taxon>Alteromonadaceae</taxon>
        <taxon>Alishewanella</taxon>
    </lineage>
</organism>
<sequence>MKKTKNPLLFYPMPKEGESFKGYIMRLGNRNGFTELKRFLYLFGIIQLPKRIFIVGTNEYYQFLNIISESSNIQKDELDAFFAFEKEVQTIDDFSSEHVHLDTPQICPFCLAEDQYLKRDWQSLYFTHCYKHESKLWDRCLNCKKSFVWEGKLFVGCTNCNFKWSHFRPLADTFLPASQKSLGEASGECKLNLMKTIKQHLKFGLRPFDASFQNLRDIKKYVPDLEPHIEFAYQLAHSNEVLAELKKARKKHWQNKTSMTKNLAILKQVEVANDEWFNQVGAKTGNFISAPTTPKEASHMILTAHRRLNVDEDKACLELLWDQVCSVLNLNEKHVKELIKQSTIPGRMHKNSPKKVSPCRIDDLALFYNIIKKIAKPLELKNDAIQYKSYIAWGNDRALAKHKLNTKKLVGYVLSGDISLFAPDNDEHLFDDFCFCE</sequence>
<feature type="non-terminal residue" evidence="2">
    <location>
        <position position="437"/>
    </location>
</feature>
<dbReference type="InterPro" id="IPR009492">
    <property type="entry name" value="TniQ"/>
</dbReference>
<evidence type="ECO:0000313" key="2">
    <source>
        <dbReference type="EMBL" id="MCB5228413.1"/>
    </source>
</evidence>
<reference evidence="2 3" key="1">
    <citation type="submission" date="2021-10" db="EMBL/GenBank/DDBJ databases">
        <title>Alishewanella koreense sp. nov. isolated from seawater of southwestern coast in South Korea and the proposal for the reclassification of Rheinheimera perlucida and Rheinheimera tuosuensis as Arsukibacterium perlucida and Arsukibacterium tuosuensis.</title>
        <authorList>
            <person name="Kim K.H."/>
            <person name="Ruan W."/>
            <person name="Kim K.R."/>
            <person name="Baek J.H."/>
            <person name="Jeon C.O."/>
        </authorList>
    </citation>
    <scope>NUCLEOTIDE SEQUENCE [LARGE SCALE GENOMIC DNA]</scope>
    <source>
        <strain evidence="2 3">16-MA</strain>
    </source>
</reference>